<dbReference type="Pfam" id="PF13460">
    <property type="entry name" value="NAD_binding_10"/>
    <property type="match status" value="1"/>
</dbReference>
<dbReference type="SUPFAM" id="SSF51735">
    <property type="entry name" value="NAD(P)-binding Rossmann-fold domains"/>
    <property type="match status" value="1"/>
</dbReference>
<dbReference type="InterPro" id="IPR016040">
    <property type="entry name" value="NAD(P)-bd_dom"/>
</dbReference>
<feature type="domain" description="NAD(P)-binding" evidence="1">
    <location>
        <begin position="6"/>
        <end position="131"/>
    </location>
</feature>
<dbReference type="PANTHER" id="PTHR43162">
    <property type="match status" value="1"/>
</dbReference>
<evidence type="ECO:0000259" key="1">
    <source>
        <dbReference type="Pfam" id="PF13460"/>
    </source>
</evidence>
<dbReference type="Gene3D" id="3.90.25.10">
    <property type="entry name" value="UDP-galactose 4-epimerase, domain 1"/>
    <property type="match status" value="1"/>
</dbReference>
<name>A0ABM8CZT0_9NOCA</name>
<accession>A0ABM8CZT0</accession>
<evidence type="ECO:0000313" key="3">
    <source>
        <dbReference type="Proteomes" id="UP001317870"/>
    </source>
</evidence>
<dbReference type="PANTHER" id="PTHR43162:SF1">
    <property type="entry name" value="PRESTALK A DIFFERENTIATION PROTEIN A"/>
    <property type="match status" value="1"/>
</dbReference>
<organism evidence="2 3">
    <name type="scientific">Nocardia sputorum</name>
    <dbReference type="NCBI Taxonomy" id="2984338"/>
    <lineage>
        <taxon>Bacteria</taxon>
        <taxon>Bacillati</taxon>
        <taxon>Actinomycetota</taxon>
        <taxon>Actinomycetes</taxon>
        <taxon>Mycobacteriales</taxon>
        <taxon>Nocardiaceae</taxon>
        <taxon>Nocardia</taxon>
    </lineage>
</organism>
<keyword evidence="3" id="KW-1185">Reference proteome</keyword>
<dbReference type="InterPro" id="IPR036291">
    <property type="entry name" value="NAD(P)-bd_dom_sf"/>
</dbReference>
<dbReference type="RefSeq" id="WP_281873401.1">
    <property type="nucleotide sequence ID" value="NZ_AP026978.1"/>
</dbReference>
<gene>
    <name evidence="2" type="ORF">IFM12276_35910</name>
</gene>
<dbReference type="EMBL" id="AP026978">
    <property type="protein sequence ID" value="BDU00563.1"/>
    <property type="molecule type" value="Genomic_DNA"/>
</dbReference>
<reference evidence="2 3" key="1">
    <citation type="submission" date="2022-11" db="EMBL/GenBank/DDBJ databases">
        <title>Genome Sequencing of Nocardia sp. ON39_IFM12276 and assembly.</title>
        <authorList>
            <person name="Shimojima M."/>
            <person name="Toyokawa M."/>
            <person name="Uesaka K."/>
        </authorList>
    </citation>
    <scope>NUCLEOTIDE SEQUENCE [LARGE SCALE GENOMIC DNA]</scope>
    <source>
        <strain evidence="2 3">IFM 12276</strain>
    </source>
</reference>
<dbReference type="Proteomes" id="UP001317870">
    <property type="component" value="Chromosome"/>
</dbReference>
<proteinExistence type="predicted"/>
<dbReference type="InterPro" id="IPR051604">
    <property type="entry name" value="Ergot_Alk_Oxidoreductase"/>
</dbReference>
<evidence type="ECO:0000313" key="2">
    <source>
        <dbReference type="EMBL" id="BDU00563.1"/>
    </source>
</evidence>
<dbReference type="Gene3D" id="3.40.50.720">
    <property type="entry name" value="NAD(P)-binding Rossmann-like Domain"/>
    <property type="match status" value="1"/>
</dbReference>
<sequence length="271" mass="28636">MILVTGATGNVGAEVVQALATTGEPVRALVRDPAHAVVPRGVTAVPGDLTSPDSLSFDGVRAVFLLPGYPGVAQAAAKAGVEHIVQLSGVSAGTGDTSNAITRYMMASEQETTESGVAWTILRPCAFASNALRWLPQLRDGDVIRAPFPEVRTAALDPQDLGAVAAAVLRDNGRHGEILWPTGPEPLTPAEQVAILAEATGRDLTCQGLTDEEARADMLRTTPVEYVDAFFDFYVHGAIDESIVRPTVEEIIGRAPRTFGQWATAHADAFR</sequence>
<protein>
    <submittedName>
        <fullName evidence="2">Nucleotide-diphosphate-sugar epimerase</fullName>
    </submittedName>
</protein>